<dbReference type="InParanoid" id="A0A804MCH5"/>
<keyword evidence="5" id="KW-1267">Proteomics identification</keyword>
<dbReference type="Gramene" id="Zm00001eb075210_T001">
    <property type="protein sequence ID" value="Zm00001eb075210_P001"/>
    <property type="gene ID" value="Zm00001eb075210"/>
</dbReference>
<protein>
    <recommendedName>
        <fullName evidence="6">OJ000126_13.10 protein</fullName>
    </recommendedName>
</protein>
<feature type="compositionally biased region" description="Low complexity" evidence="2">
    <location>
        <begin position="47"/>
        <end position="72"/>
    </location>
</feature>
<dbReference type="EnsemblPlants" id="Zm00001eb075210_T001">
    <property type="protein sequence ID" value="Zm00001eb075210_P001"/>
    <property type="gene ID" value="Zm00001eb075210"/>
</dbReference>
<feature type="region of interest" description="Disordered" evidence="2">
    <location>
        <begin position="1"/>
        <end position="132"/>
    </location>
</feature>
<dbReference type="Proteomes" id="UP000007305">
    <property type="component" value="Chromosome 2"/>
</dbReference>
<dbReference type="PANTHER" id="PTHR33083:SF114">
    <property type="entry name" value="OS10G0481000 PROTEIN"/>
    <property type="match status" value="1"/>
</dbReference>
<dbReference type="Pfam" id="PF04520">
    <property type="entry name" value="Senescence_reg"/>
    <property type="match status" value="1"/>
</dbReference>
<reference evidence="3" key="2">
    <citation type="submission" date="2019-07" db="EMBL/GenBank/DDBJ databases">
        <authorList>
            <person name="Seetharam A."/>
            <person name="Woodhouse M."/>
            <person name="Cannon E."/>
        </authorList>
    </citation>
    <scope>NUCLEOTIDE SEQUENCE [LARGE SCALE GENOMIC DNA]</scope>
    <source>
        <strain evidence="3">cv. B73</strain>
    </source>
</reference>
<keyword evidence="4" id="KW-1185">Reference proteome</keyword>
<evidence type="ECO:0007829" key="5">
    <source>
        <dbReference type="PeptideAtlas" id="A0A804MCH5"/>
    </source>
</evidence>
<evidence type="ECO:0000313" key="4">
    <source>
        <dbReference type="Proteomes" id="UP000007305"/>
    </source>
</evidence>
<reference evidence="3" key="3">
    <citation type="submission" date="2021-05" db="UniProtKB">
        <authorList>
            <consortium name="EnsemblPlants"/>
        </authorList>
    </citation>
    <scope>IDENTIFICATION</scope>
    <source>
        <strain evidence="3">cv. B73</strain>
    </source>
</reference>
<evidence type="ECO:0000256" key="1">
    <source>
        <dbReference type="ARBA" id="ARBA00034773"/>
    </source>
</evidence>
<accession>A0A804MCH5</accession>
<dbReference type="InterPro" id="IPR007608">
    <property type="entry name" value="Senescence_reg_S40"/>
</dbReference>
<dbReference type="AlphaFoldDB" id="A0A804MCH5"/>
<proteinExistence type="evidence at protein level"/>
<reference evidence="4" key="1">
    <citation type="submission" date="2015-12" db="EMBL/GenBank/DDBJ databases">
        <title>Update maize B73 reference genome by single molecule sequencing technologies.</title>
        <authorList>
            <consortium name="Maize Genome Sequencing Project"/>
            <person name="Ware D."/>
        </authorList>
    </citation>
    <scope>NUCLEOTIDE SEQUENCE [LARGE SCALE GENOMIC DNA]</scope>
    <source>
        <strain evidence="4">cv. B73</strain>
    </source>
</reference>
<dbReference type="GO" id="GO:0010150">
    <property type="term" value="P:leaf senescence"/>
    <property type="evidence" value="ECO:0007669"/>
    <property type="project" value="UniProtKB-ARBA"/>
</dbReference>
<sequence length="197" mass="20556">MSAPRRRMATASPSLRFLGLLKQPDDASSQSHGVQELELDERDVVWSSGSATSSSSTSAASSPSPTASPTASLGRPISASSRHFPAGSMGLSALLADADDHHAPTAPVPAAARPEKQHAPRPCHQSAPVAVPAWPKAMTAADDEDDDGEPVVPPHEMAARRAAAAASVMEGAGRTLKGRDLRRVRNAVWRTTGFLDL</sequence>
<evidence type="ECO:0008006" key="6">
    <source>
        <dbReference type="Google" id="ProtNLM"/>
    </source>
</evidence>
<evidence type="ECO:0000313" key="3">
    <source>
        <dbReference type="EnsemblPlants" id="Zm00001eb075210_P001"/>
    </source>
</evidence>
<comment type="similarity">
    <text evidence="1">Belongs to the senescence regulator S40 family.</text>
</comment>
<evidence type="ECO:0000256" key="2">
    <source>
        <dbReference type="SAM" id="MobiDB-lite"/>
    </source>
</evidence>
<dbReference type="PANTHER" id="PTHR33083">
    <property type="entry name" value="EXPRESSED PROTEIN"/>
    <property type="match status" value="1"/>
</dbReference>
<organism evidence="3 4">
    <name type="scientific">Zea mays</name>
    <name type="common">Maize</name>
    <dbReference type="NCBI Taxonomy" id="4577"/>
    <lineage>
        <taxon>Eukaryota</taxon>
        <taxon>Viridiplantae</taxon>
        <taxon>Streptophyta</taxon>
        <taxon>Embryophyta</taxon>
        <taxon>Tracheophyta</taxon>
        <taxon>Spermatophyta</taxon>
        <taxon>Magnoliopsida</taxon>
        <taxon>Liliopsida</taxon>
        <taxon>Poales</taxon>
        <taxon>Poaceae</taxon>
        <taxon>PACMAD clade</taxon>
        <taxon>Panicoideae</taxon>
        <taxon>Andropogonodae</taxon>
        <taxon>Andropogoneae</taxon>
        <taxon>Tripsacinae</taxon>
        <taxon>Zea</taxon>
    </lineage>
</organism>
<name>A0A804MCH5_MAIZE</name>